<dbReference type="SMART" id="SM00715">
    <property type="entry name" value="LA"/>
    <property type="match status" value="1"/>
</dbReference>
<evidence type="ECO:0000256" key="3">
    <source>
        <dbReference type="SAM" id="MobiDB-lite"/>
    </source>
</evidence>
<name>A0A564XWA8_HYMDI</name>
<evidence type="ECO:0000259" key="4">
    <source>
        <dbReference type="PROSITE" id="PS50961"/>
    </source>
</evidence>
<evidence type="ECO:0000256" key="2">
    <source>
        <dbReference type="PROSITE-ProRule" id="PRU00332"/>
    </source>
</evidence>
<dbReference type="InterPro" id="IPR006630">
    <property type="entry name" value="La_HTH"/>
</dbReference>
<feature type="region of interest" description="Disordered" evidence="3">
    <location>
        <begin position="1"/>
        <end position="90"/>
    </location>
</feature>
<feature type="compositionally biased region" description="Polar residues" evidence="3">
    <location>
        <begin position="45"/>
        <end position="65"/>
    </location>
</feature>
<evidence type="ECO:0000313" key="6">
    <source>
        <dbReference type="Proteomes" id="UP000321570"/>
    </source>
</evidence>
<protein>
    <recommendedName>
        <fullName evidence="4">HTH La-type RNA-binding domain-containing protein</fullName>
    </recommendedName>
</protein>
<dbReference type="InterPro" id="IPR036388">
    <property type="entry name" value="WH-like_DNA-bd_sf"/>
</dbReference>
<gene>
    <name evidence="5" type="ORF">WMSIL1_LOCUS601</name>
</gene>
<feature type="domain" description="HTH La-type RNA-binding" evidence="4">
    <location>
        <begin position="448"/>
        <end position="540"/>
    </location>
</feature>
<organism evidence="5 6">
    <name type="scientific">Hymenolepis diminuta</name>
    <name type="common">Rat tapeworm</name>
    <dbReference type="NCBI Taxonomy" id="6216"/>
    <lineage>
        <taxon>Eukaryota</taxon>
        <taxon>Metazoa</taxon>
        <taxon>Spiralia</taxon>
        <taxon>Lophotrochozoa</taxon>
        <taxon>Platyhelminthes</taxon>
        <taxon>Cestoda</taxon>
        <taxon>Eucestoda</taxon>
        <taxon>Cyclophyllidea</taxon>
        <taxon>Hymenolepididae</taxon>
        <taxon>Hymenolepis</taxon>
    </lineage>
</organism>
<keyword evidence="1 2" id="KW-0694">RNA-binding</keyword>
<dbReference type="Proteomes" id="UP000321570">
    <property type="component" value="Unassembled WGS sequence"/>
</dbReference>
<dbReference type="AlphaFoldDB" id="A0A564XWA8"/>
<reference evidence="5 6" key="1">
    <citation type="submission" date="2019-07" db="EMBL/GenBank/DDBJ databases">
        <authorList>
            <person name="Jastrzebski P J."/>
            <person name="Paukszto L."/>
            <person name="Jastrzebski P J."/>
        </authorList>
    </citation>
    <scope>NUCLEOTIDE SEQUENCE [LARGE SCALE GENOMIC DNA]</scope>
    <source>
        <strain evidence="5 6">WMS-il1</strain>
    </source>
</reference>
<dbReference type="SUPFAM" id="SSF46785">
    <property type="entry name" value="Winged helix' DNA-binding domain"/>
    <property type="match status" value="1"/>
</dbReference>
<dbReference type="GO" id="GO:0003723">
    <property type="term" value="F:RNA binding"/>
    <property type="evidence" value="ECO:0007669"/>
    <property type="project" value="UniProtKB-UniRule"/>
</dbReference>
<dbReference type="Pfam" id="PF05383">
    <property type="entry name" value="La"/>
    <property type="match status" value="1"/>
</dbReference>
<dbReference type="EMBL" id="CABIJS010000011">
    <property type="protein sequence ID" value="VUZ39039.1"/>
    <property type="molecule type" value="Genomic_DNA"/>
</dbReference>
<dbReference type="PROSITE" id="PS50961">
    <property type="entry name" value="HTH_LA"/>
    <property type="match status" value="1"/>
</dbReference>
<feature type="compositionally biased region" description="Basic and acidic residues" evidence="3">
    <location>
        <begin position="1"/>
        <end position="30"/>
    </location>
</feature>
<accession>A0A564XWA8</accession>
<evidence type="ECO:0000256" key="1">
    <source>
        <dbReference type="ARBA" id="ARBA00022884"/>
    </source>
</evidence>
<dbReference type="InterPro" id="IPR036390">
    <property type="entry name" value="WH_DNA-bd_sf"/>
</dbReference>
<keyword evidence="6" id="KW-1185">Reference proteome</keyword>
<dbReference type="Gene3D" id="1.10.10.10">
    <property type="entry name" value="Winged helix-like DNA-binding domain superfamily/Winged helix DNA-binding domain"/>
    <property type="match status" value="1"/>
</dbReference>
<feature type="region of interest" description="Disordered" evidence="3">
    <location>
        <begin position="123"/>
        <end position="163"/>
    </location>
</feature>
<evidence type="ECO:0000313" key="5">
    <source>
        <dbReference type="EMBL" id="VUZ39039.1"/>
    </source>
</evidence>
<feature type="region of interest" description="Disordered" evidence="3">
    <location>
        <begin position="275"/>
        <end position="296"/>
    </location>
</feature>
<proteinExistence type="predicted"/>
<sequence>MGRDNSTGKKTMRKDEKRSESTGEHNRTRVESATCSAPVPELSKVEQSSHLVTNAKATSSKQQADLSVGSKDQKQKSGKKQKRNWTEISFSRQRHLDPNYVASCSADGTSLRHFEYSRTQWGSRSFSQNPHHRGWNRRGPWNKGPTGFAKQSTETNEEKKQIGENSVWVDQRSHFPASRGWNNFLRHSNSRQNHQSACPSTSRSDIQGSYVRGQKVLPQLSKSSKEKEVKADISEVEKQIREDSLKINQLTRFRGMAVIQNLKYLFQLPNSDKIPQSEAEQKGGAQASCAPDQMVTDKLPNTSRRMLFSKDYTAVSGNNPNWASSAELQCYNPSAERPPVTTYRQKEHQTQKFIAHDGTYAGAKSATQARRHGPDLVKLDELAKRIKKNPDKVRAPKAFRANEKVMKAIAPHVFPIDVDDEDNTQCDRIVYVGDELYYRVVNGDYDRFLRFPNRAAYISHHVRYYFSSANLLTDKHLRNLLTENEGVCPFKDLLNFQRLKMVNTEATDLVDCVKSIENVELVCNNSSTPTGYRLSIPLPEPVINNNIGTADDGISSPSNVCHEASTVRRDTLYPSGSPTIQYFAPNVVNIPVNWPSGLFPGLPIISQLPSGGLIFSPQPLYFIDGASGMIIPSAYLPSHIPVSTLNTSNMAQIVPEGDNAENFSDVY</sequence>